<evidence type="ECO:0000313" key="12">
    <source>
        <dbReference type="Proteomes" id="UP000263486"/>
    </source>
</evidence>
<keyword evidence="7 10" id="KW-1208">Phospholipid metabolism</keyword>
<dbReference type="EMBL" id="QUAJ01000001">
    <property type="protein sequence ID" value="REI43238.1"/>
    <property type="molecule type" value="Genomic_DNA"/>
</dbReference>
<evidence type="ECO:0000313" key="11">
    <source>
        <dbReference type="EMBL" id="REI43238.1"/>
    </source>
</evidence>
<dbReference type="NCBIfam" id="TIGR00182">
    <property type="entry name" value="plsX"/>
    <property type="match status" value="1"/>
</dbReference>
<sequence length="338" mass="36658">MRIALDAMGGDYAPLETVKGAIEAIGENKNIRVILVGKEELIKEELLKYSYDVDRIEIKNATEVIEMDEKSSPTAAVRAKKDASMNVALEMVKNKEATACISAGNTGALMTASQLKLKRIKGVLRPAITTVFPANDNKHIVLLDAGANADCKPEYLDQFATMANEYAKVLLNIESPRVGLLNIGEEDGKGNELTKAAFYLLKENKYIDFRGNIETREMTNGSVDVVVTDGFTGNIVLKTAEGTVHFMKNIIKDGVNKSLLAKIGALLMSSVFKEMKRQSDSSEYGGALFMGLNGISIKAHGNSDSKAIKNAILVGNKFAENNFVESLKKVIGGENENS</sequence>
<dbReference type="EC" id="2.3.1.274" evidence="8 10"/>
<dbReference type="PIRSF" id="PIRSF002465">
    <property type="entry name" value="Phsphlp_syn_PlsX"/>
    <property type="match status" value="1"/>
</dbReference>
<evidence type="ECO:0000256" key="9">
    <source>
        <dbReference type="ARBA" id="ARBA00046608"/>
    </source>
</evidence>
<comment type="pathway">
    <text evidence="10">Lipid metabolism; phospholipid metabolism.</text>
</comment>
<evidence type="ECO:0000256" key="6">
    <source>
        <dbReference type="ARBA" id="ARBA00023209"/>
    </source>
</evidence>
<comment type="subunit">
    <text evidence="9 10">Homodimer. Probably interacts with PlsY.</text>
</comment>
<evidence type="ECO:0000256" key="1">
    <source>
        <dbReference type="ARBA" id="ARBA00001232"/>
    </source>
</evidence>
<evidence type="ECO:0000256" key="4">
    <source>
        <dbReference type="ARBA" id="ARBA00022679"/>
    </source>
</evidence>
<accession>A0ABX9KL15</accession>
<evidence type="ECO:0000256" key="2">
    <source>
        <dbReference type="ARBA" id="ARBA00022490"/>
    </source>
</evidence>
<evidence type="ECO:0000256" key="5">
    <source>
        <dbReference type="ARBA" id="ARBA00023098"/>
    </source>
</evidence>
<evidence type="ECO:0000256" key="3">
    <source>
        <dbReference type="ARBA" id="ARBA00022516"/>
    </source>
</evidence>
<dbReference type="PANTHER" id="PTHR30100:SF1">
    <property type="entry name" value="PHOSPHATE ACYLTRANSFERASE"/>
    <property type="match status" value="1"/>
</dbReference>
<comment type="function">
    <text evidence="10">Catalyzes the reversible formation of acyl-phosphate (acyl-PO(4)) from acyl-[acyl-carrier-protein] (acyl-ACP). This enzyme utilizes acyl-ACP as fatty acyl donor, but not acyl-CoA.</text>
</comment>
<gene>
    <name evidence="10" type="primary">plsX</name>
    <name evidence="11" type="ORF">DYH56_00870</name>
</gene>
<dbReference type="Gene3D" id="3.40.718.10">
    <property type="entry name" value="Isopropylmalate Dehydrogenase"/>
    <property type="match status" value="1"/>
</dbReference>
<name>A0ABX9KL15_9FUSO</name>
<keyword evidence="5 10" id="KW-0443">Lipid metabolism</keyword>
<evidence type="ECO:0000256" key="7">
    <source>
        <dbReference type="ARBA" id="ARBA00023264"/>
    </source>
</evidence>
<comment type="subcellular location">
    <subcellularLocation>
        <location evidence="10">Cytoplasm</location>
    </subcellularLocation>
    <text evidence="10">Associated with the membrane possibly through PlsY.</text>
</comment>
<evidence type="ECO:0000256" key="8">
    <source>
        <dbReference type="ARBA" id="ARBA00024069"/>
    </source>
</evidence>
<comment type="catalytic activity">
    <reaction evidence="1 10">
        <text>a fatty acyl-[ACP] + phosphate = an acyl phosphate + holo-[ACP]</text>
        <dbReference type="Rhea" id="RHEA:42292"/>
        <dbReference type="Rhea" id="RHEA-COMP:9685"/>
        <dbReference type="Rhea" id="RHEA-COMP:14125"/>
        <dbReference type="ChEBI" id="CHEBI:43474"/>
        <dbReference type="ChEBI" id="CHEBI:59918"/>
        <dbReference type="ChEBI" id="CHEBI:64479"/>
        <dbReference type="ChEBI" id="CHEBI:138651"/>
        <dbReference type="EC" id="2.3.1.274"/>
    </reaction>
</comment>
<dbReference type="PANTHER" id="PTHR30100">
    <property type="entry name" value="FATTY ACID/PHOSPHOLIPID SYNTHESIS PROTEIN PLSX"/>
    <property type="match status" value="1"/>
</dbReference>
<dbReference type="InterPro" id="IPR003664">
    <property type="entry name" value="FA_synthesis"/>
</dbReference>
<reference evidence="11 12" key="1">
    <citation type="submission" date="2018-08" db="EMBL/GenBank/DDBJ databases">
        <title>Draft genome sequence of Psychrilyobacter sp. strain SD5 isolated from Black Sea water.</title>
        <authorList>
            <person name="Yadav S."/>
            <person name="Villanueva L."/>
            <person name="Damste J.S.S."/>
        </authorList>
    </citation>
    <scope>NUCLEOTIDE SEQUENCE [LARGE SCALE GENOMIC DNA]</scope>
    <source>
        <strain evidence="11 12">SD5</strain>
    </source>
</reference>
<keyword evidence="6 10" id="KW-0594">Phospholipid biosynthesis</keyword>
<evidence type="ECO:0000256" key="10">
    <source>
        <dbReference type="HAMAP-Rule" id="MF_00019"/>
    </source>
</evidence>
<keyword evidence="4 10" id="KW-0808">Transferase</keyword>
<organism evidence="11 12">
    <name type="scientific">Psychrilyobacter piezotolerans</name>
    <dbReference type="NCBI Taxonomy" id="2293438"/>
    <lineage>
        <taxon>Bacteria</taxon>
        <taxon>Fusobacteriati</taxon>
        <taxon>Fusobacteriota</taxon>
        <taxon>Fusobacteriia</taxon>
        <taxon>Fusobacteriales</taxon>
        <taxon>Fusobacteriaceae</taxon>
        <taxon>Psychrilyobacter</taxon>
    </lineage>
</organism>
<dbReference type="SUPFAM" id="SSF53659">
    <property type="entry name" value="Isocitrate/Isopropylmalate dehydrogenase-like"/>
    <property type="match status" value="1"/>
</dbReference>
<dbReference type="GO" id="GO:0016746">
    <property type="term" value="F:acyltransferase activity"/>
    <property type="evidence" value="ECO:0007669"/>
    <property type="project" value="UniProtKB-KW"/>
</dbReference>
<keyword evidence="12" id="KW-1185">Reference proteome</keyword>
<dbReference type="InterPro" id="IPR012281">
    <property type="entry name" value="Phospholipid_synth_PlsX-like"/>
</dbReference>
<keyword evidence="2 10" id="KW-0963">Cytoplasm</keyword>
<dbReference type="RefSeq" id="WP_114640957.1">
    <property type="nucleotide sequence ID" value="NZ_JAACIO010000001.1"/>
</dbReference>
<keyword evidence="3 10" id="KW-0444">Lipid biosynthesis</keyword>
<comment type="similarity">
    <text evidence="10">Belongs to the PlsX family.</text>
</comment>
<dbReference type="Proteomes" id="UP000263486">
    <property type="component" value="Unassembled WGS sequence"/>
</dbReference>
<proteinExistence type="inferred from homology"/>
<dbReference type="HAMAP" id="MF_00019">
    <property type="entry name" value="PlsX"/>
    <property type="match status" value="1"/>
</dbReference>
<keyword evidence="11" id="KW-0012">Acyltransferase</keyword>
<comment type="caution">
    <text evidence="11">The sequence shown here is derived from an EMBL/GenBank/DDBJ whole genome shotgun (WGS) entry which is preliminary data.</text>
</comment>
<protein>
    <recommendedName>
        <fullName evidence="8 10">Phosphate acyltransferase</fullName>
        <ecNumber evidence="8 10">2.3.1.274</ecNumber>
    </recommendedName>
    <alternativeName>
        <fullName evidence="10">Acyl-ACP phosphotransacylase</fullName>
    </alternativeName>
    <alternativeName>
        <fullName evidence="10">Acyl-[acyl-carrier-protein]--phosphate acyltransferase</fullName>
    </alternativeName>
    <alternativeName>
        <fullName evidence="10">Phosphate-acyl-ACP acyltransferase</fullName>
    </alternativeName>
</protein>
<dbReference type="Pfam" id="PF02504">
    <property type="entry name" value="FA_synthesis"/>
    <property type="match status" value="1"/>
</dbReference>